<accession>A0A450XIT1</accession>
<dbReference type="GO" id="GO:0008233">
    <property type="term" value="F:peptidase activity"/>
    <property type="evidence" value="ECO:0007669"/>
    <property type="project" value="UniProtKB-KW"/>
</dbReference>
<dbReference type="InterPro" id="IPR029062">
    <property type="entry name" value="Class_I_gatase-like"/>
</dbReference>
<dbReference type="InterPro" id="IPR002818">
    <property type="entry name" value="DJ-1/PfpI"/>
</dbReference>
<dbReference type="CDD" id="cd03141">
    <property type="entry name" value="GATase1_Hsp31_like"/>
    <property type="match status" value="1"/>
</dbReference>
<evidence type="ECO:0000256" key="1">
    <source>
        <dbReference type="ARBA" id="ARBA00023016"/>
    </source>
</evidence>
<dbReference type="Gene3D" id="3.40.50.880">
    <property type="match status" value="2"/>
</dbReference>
<dbReference type="GO" id="GO:0019172">
    <property type="term" value="F:glyoxalase III activity"/>
    <property type="evidence" value="ECO:0007669"/>
    <property type="project" value="TreeGrafter"/>
</dbReference>
<proteinExistence type="inferred from homology"/>
<sequence>MAAKSLSGKKIAVLVESEFVPSEIRTYQERFASYGAEVHLMSRLWGNKKLTFISDVQEAGKTPETLDVEIDFTQVDMDDYAAVIMAANYTSVRLRWIDDVDVGNGPVHGDSGRRSPAVQFFYRAMMNPKIVKGFPCHGLWILSPIPEMLAGRRVTCNRVMLGDVRNAGGIYIEAENGVVVDADMVTNDSASHSAELVDAICDQIIAIESGKLIPAISASTTPSAFSSEERVVANPKKRRILMLISEWGYWGEELIGPLEEFDRVGYETEICTPTGKRPNAVLVSMLPEYIDPPLGRSVTSPAMADKVKILDDPATELGKRLDNPKSLADWFPERPYWADPQFVRFMEIYNQRLVIAEKEIEKYDAVILVGGSGPVVDMVNNQRVHDLILAFYRAGKPIAAECYGVACLAFARNIEDKESIIRGKRVTGHCLEYDYKDGTAFMETRGKFLDFNMGPPPYPLEYILRDATGPHGAYIGNFGHPTSVIVDYPFVTGRSTPDSYLTGRKLIEVLDGDPPLRRWGW</sequence>
<dbReference type="InterPro" id="IPR050325">
    <property type="entry name" value="Prot/Nucl_acid_deglycase"/>
</dbReference>
<organism evidence="5">
    <name type="scientific">Candidatus Kentrum sp. MB</name>
    <dbReference type="NCBI Taxonomy" id="2138164"/>
    <lineage>
        <taxon>Bacteria</taxon>
        <taxon>Pseudomonadati</taxon>
        <taxon>Pseudomonadota</taxon>
        <taxon>Gammaproteobacteria</taxon>
        <taxon>Candidatus Kentrum</taxon>
    </lineage>
</organism>
<evidence type="ECO:0000256" key="3">
    <source>
        <dbReference type="ARBA" id="ARBA00038493"/>
    </source>
</evidence>
<name>A0A450XIT1_9GAMM</name>
<dbReference type="GO" id="GO:0006508">
    <property type="term" value="P:proteolysis"/>
    <property type="evidence" value="ECO:0007669"/>
    <property type="project" value="UniProtKB-KW"/>
</dbReference>
<evidence type="ECO:0000256" key="2">
    <source>
        <dbReference type="ARBA" id="ARBA00023239"/>
    </source>
</evidence>
<dbReference type="EMBL" id="CAADFO010000046">
    <property type="protein sequence ID" value="VFK29212.1"/>
    <property type="molecule type" value="Genomic_DNA"/>
</dbReference>
<dbReference type="PANTHER" id="PTHR48094:SF11">
    <property type="entry name" value="GLUTATHIONE-INDEPENDENT GLYOXALASE HSP31-RELATED"/>
    <property type="match status" value="1"/>
</dbReference>
<dbReference type="SUPFAM" id="SSF52317">
    <property type="entry name" value="Class I glutamine amidotransferase-like"/>
    <property type="match status" value="2"/>
</dbReference>
<protein>
    <submittedName>
        <fullName evidence="5">Intracellular protease/amidase</fullName>
    </submittedName>
</protein>
<dbReference type="PANTHER" id="PTHR48094">
    <property type="entry name" value="PROTEIN/NUCLEIC ACID DEGLYCASE DJ-1-RELATED"/>
    <property type="match status" value="1"/>
</dbReference>
<comment type="similarity">
    <text evidence="3">Belongs to the peptidase C56 family. HSP31-like subfamily.</text>
</comment>
<gene>
    <name evidence="5" type="ORF">BECKMB1821G_GA0114241_104621</name>
</gene>
<dbReference type="GO" id="GO:0019243">
    <property type="term" value="P:methylglyoxal catabolic process to D-lactate via S-lactoyl-glutathione"/>
    <property type="evidence" value="ECO:0007669"/>
    <property type="project" value="TreeGrafter"/>
</dbReference>
<feature type="domain" description="DJ-1/PfpI" evidence="4">
    <location>
        <begin position="112"/>
        <end position="201"/>
    </location>
</feature>
<reference evidence="5" key="1">
    <citation type="submission" date="2019-02" db="EMBL/GenBank/DDBJ databases">
        <authorList>
            <person name="Gruber-Vodicka R. H."/>
            <person name="Seah K. B. B."/>
        </authorList>
    </citation>
    <scope>NUCLEOTIDE SEQUENCE</scope>
    <source>
        <strain evidence="5">BECK_BZ197</strain>
    </source>
</reference>
<keyword evidence="5" id="KW-0645">Protease</keyword>
<dbReference type="Pfam" id="PF01965">
    <property type="entry name" value="DJ-1_PfpI"/>
    <property type="match status" value="1"/>
</dbReference>
<keyword evidence="5" id="KW-0378">Hydrolase</keyword>
<keyword evidence="1" id="KW-0346">Stress response</keyword>
<dbReference type="GO" id="GO:0005737">
    <property type="term" value="C:cytoplasm"/>
    <property type="evidence" value="ECO:0007669"/>
    <property type="project" value="TreeGrafter"/>
</dbReference>
<keyword evidence="2" id="KW-0456">Lyase</keyword>
<dbReference type="InterPro" id="IPR032633">
    <property type="entry name" value="ThiJ-like"/>
</dbReference>
<dbReference type="Pfam" id="PF17124">
    <property type="entry name" value="ThiJ_like"/>
    <property type="match status" value="1"/>
</dbReference>
<evidence type="ECO:0000313" key="5">
    <source>
        <dbReference type="EMBL" id="VFK29212.1"/>
    </source>
</evidence>
<dbReference type="AlphaFoldDB" id="A0A450XIT1"/>
<evidence type="ECO:0000259" key="4">
    <source>
        <dbReference type="Pfam" id="PF01965"/>
    </source>
</evidence>